<evidence type="ECO:0000313" key="2">
    <source>
        <dbReference type="Proteomes" id="UP000053558"/>
    </source>
</evidence>
<evidence type="ECO:0008006" key="3">
    <source>
        <dbReference type="Google" id="ProtNLM"/>
    </source>
</evidence>
<dbReference type="EMBL" id="JH711580">
    <property type="protein sequence ID" value="EIW79889.1"/>
    <property type="molecule type" value="Genomic_DNA"/>
</dbReference>
<dbReference type="GeneID" id="19209203"/>
<keyword evidence="2" id="KW-1185">Reference proteome</keyword>
<proteinExistence type="predicted"/>
<dbReference type="Proteomes" id="UP000053558">
    <property type="component" value="Unassembled WGS sequence"/>
</dbReference>
<dbReference type="AlphaFoldDB" id="A0A5M3MKX1"/>
<accession>A0A5M3MKX1</accession>
<protein>
    <recommendedName>
        <fullName evidence="3">F-box domain-containing protein</fullName>
    </recommendedName>
</protein>
<name>A0A5M3MKX1_CONPW</name>
<gene>
    <name evidence="1" type="ORF">CONPUDRAFT_74210</name>
</gene>
<comment type="caution">
    <text evidence="1">The sequence shown here is derived from an EMBL/GenBank/DDBJ whole genome shotgun (WGS) entry which is preliminary data.</text>
</comment>
<dbReference type="RefSeq" id="XP_007769834.1">
    <property type="nucleotide sequence ID" value="XM_007771644.1"/>
</dbReference>
<dbReference type="KEGG" id="cput:CONPUDRAFT_74210"/>
<sequence length="306" mass="33968">MSHVEGNDSLARLARVCTSFQDPALDALYANVECFVEFFASLPNDVCLLKELTAGKHQKYMPFADFTRKKLIFKREISASEWSALIMRAARVKHIRQSINELDSCRVVPSMDFADALNKCPVSVLFPNLRTLYFTVPFGPLNACLLFGPQLRYLALTSLSITFLNGSEAASKVVAATSHWPLLEECSIQASVTPPLSLVDLMTILRRCPYLRRLGTGLCISVSSQDVATVLAAPELRARNNLISAMGFKIAPDSTTFDSGTLTSLLQETMPQLTQIYDFGVYAASDWHVRFWDEVRNGLKTKSQGI</sequence>
<dbReference type="OrthoDB" id="2751365at2759"/>
<reference evidence="2" key="1">
    <citation type="journal article" date="2012" name="Science">
        <title>The Paleozoic origin of enzymatic lignin decomposition reconstructed from 31 fungal genomes.</title>
        <authorList>
            <person name="Floudas D."/>
            <person name="Binder M."/>
            <person name="Riley R."/>
            <person name="Barry K."/>
            <person name="Blanchette R.A."/>
            <person name="Henrissat B."/>
            <person name="Martinez A.T."/>
            <person name="Otillar R."/>
            <person name="Spatafora J.W."/>
            <person name="Yadav J.S."/>
            <person name="Aerts A."/>
            <person name="Benoit I."/>
            <person name="Boyd A."/>
            <person name="Carlson A."/>
            <person name="Copeland A."/>
            <person name="Coutinho P.M."/>
            <person name="de Vries R.P."/>
            <person name="Ferreira P."/>
            <person name="Findley K."/>
            <person name="Foster B."/>
            <person name="Gaskell J."/>
            <person name="Glotzer D."/>
            <person name="Gorecki P."/>
            <person name="Heitman J."/>
            <person name="Hesse C."/>
            <person name="Hori C."/>
            <person name="Igarashi K."/>
            <person name="Jurgens J.A."/>
            <person name="Kallen N."/>
            <person name="Kersten P."/>
            <person name="Kohler A."/>
            <person name="Kuees U."/>
            <person name="Kumar T.K.A."/>
            <person name="Kuo A."/>
            <person name="LaButti K."/>
            <person name="Larrondo L.F."/>
            <person name="Lindquist E."/>
            <person name="Ling A."/>
            <person name="Lombard V."/>
            <person name="Lucas S."/>
            <person name="Lundell T."/>
            <person name="Martin R."/>
            <person name="McLaughlin D.J."/>
            <person name="Morgenstern I."/>
            <person name="Morin E."/>
            <person name="Murat C."/>
            <person name="Nagy L.G."/>
            <person name="Nolan M."/>
            <person name="Ohm R.A."/>
            <person name="Patyshakuliyeva A."/>
            <person name="Rokas A."/>
            <person name="Ruiz-Duenas F.J."/>
            <person name="Sabat G."/>
            <person name="Salamov A."/>
            <person name="Samejima M."/>
            <person name="Schmutz J."/>
            <person name="Slot J.C."/>
            <person name="St John F."/>
            <person name="Stenlid J."/>
            <person name="Sun H."/>
            <person name="Sun S."/>
            <person name="Syed K."/>
            <person name="Tsang A."/>
            <person name="Wiebenga A."/>
            <person name="Young D."/>
            <person name="Pisabarro A."/>
            <person name="Eastwood D.C."/>
            <person name="Martin F."/>
            <person name="Cullen D."/>
            <person name="Grigoriev I.V."/>
            <person name="Hibbett D.S."/>
        </authorList>
    </citation>
    <scope>NUCLEOTIDE SEQUENCE [LARGE SCALE GENOMIC DNA]</scope>
    <source>
        <strain evidence="2">RWD-64-598 SS2</strain>
    </source>
</reference>
<organism evidence="1 2">
    <name type="scientific">Coniophora puteana (strain RWD-64-598)</name>
    <name type="common">Brown rot fungus</name>
    <dbReference type="NCBI Taxonomy" id="741705"/>
    <lineage>
        <taxon>Eukaryota</taxon>
        <taxon>Fungi</taxon>
        <taxon>Dikarya</taxon>
        <taxon>Basidiomycota</taxon>
        <taxon>Agaricomycotina</taxon>
        <taxon>Agaricomycetes</taxon>
        <taxon>Agaricomycetidae</taxon>
        <taxon>Boletales</taxon>
        <taxon>Coniophorineae</taxon>
        <taxon>Coniophoraceae</taxon>
        <taxon>Coniophora</taxon>
    </lineage>
</organism>
<evidence type="ECO:0000313" key="1">
    <source>
        <dbReference type="EMBL" id="EIW79889.1"/>
    </source>
</evidence>